<keyword evidence="3" id="KW-1185">Reference proteome</keyword>
<keyword evidence="1" id="KW-0812">Transmembrane</keyword>
<keyword evidence="1" id="KW-0472">Membrane</keyword>
<feature type="transmembrane region" description="Helical" evidence="1">
    <location>
        <begin position="94"/>
        <end position="114"/>
    </location>
</feature>
<sequence length="118" mass="12182">MIGRRTGQVVLMLAGLLAWAVQFTIIYGATSTLCGLDRADATLLGIGNVQAVVLATTLAAFLAAAGALAWLLWAQKRTSDQAAPADRFMTQAGALIGGFSLIAILWQGLPALILPACA</sequence>
<proteinExistence type="predicted"/>
<evidence type="ECO:0000256" key="1">
    <source>
        <dbReference type="SAM" id="Phobius"/>
    </source>
</evidence>
<dbReference type="RefSeq" id="WP_173948379.1">
    <property type="nucleotide sequence ID" value="NZ_CP102845.1"/>
</dbReference>
<gene>
    <name evidence="2" type="ORF">HPT29_007830</name>
</gene>
<name>A0ABY5RUT4_9HYPH</name>
<reference evidence="2" key="1">
    <citation type="submission" date="2022-08" db="EMBL/GenBank/DDBJ databases">
        <title>Microvirga terrae sp. nov., isolated from soil.</title>
        <authorList>
            <person name="Kim K.H."/>
            <person name="Seo Y.L."/>
            <person name="Kim J.M."/>
            <person name="Lee J.K."/>
            <person name="Han D.M."/>
            <person name="Jeon C.O."/>
        </authorList>
    </citation>
    <scope>NUCLEOTIDE SEQUENCE</scope>
    <source>
        <strain evidence="2">R24</strain>
    </source>
</reference>
<organism evidence="2 3">
    <name type="scientific">Microvirga terrae</name>
    <dbReference type="NCBI Taxonomy" id="2740529"/>
    <lineage>
        <taxon>Bacteria</taxon>
        <taxon>Pseudomonadati</taxon>
        <taxon>Pseudomonadota</taxon>
        <taxon>Alphaproteobacteria</taxon>
        <taxon>Hyphomicrobiales</taxon>
        <taxon>Methylobacteriaceae</taxon>
        <taxon>Microvirga</taxon>
    </lineage>
</organism>
<feature type="transmembrane region" description="Helical" evidence="1">
    <location>
        <begin position="49"/>
        <end position="73"/>
    </location>
</feature>
<dbReference type="EMBL" id="CP102845">
    <property type="protein sequence ID" value="UVF21020.1"/>
    <property type="molecule type" value="Genomic_DNA"/>
</dbReference>
<keyword evidence="1" id="KW-1133">Transmembrane helix</keyword>
<evidence type="ECO:0000313" key="3">
    <source>
        <dbReference type="Proteomes" id="UP001017257"/>
    </source>
</evidence>
<dbReference type="Proteomes" id="UP001017257">
    <property type="component" value="Chromosome"/>
</dbReference>
<evidence type="ECO:0000313" key="2">
    <source>
        <dbReference type="EMBL" id="UVF21020.1"/>
    </source>
</evidence>
<protein>
    <submittedName>
        <fullName evidence="2">Uncharacterized protein</fullName>
    </submittedName>
</protein>
<accession>A0ABY5RUT4</accession>
<feature type="transmembrane region" description="Helical" evidence="1">
    <location>
        <begin position="9"/>
        <end position="29"/>
    </location>
</feature>